<sequence>MEATMTQMIHAPEPPPWPWRLRASLAMTAALTLKLLPRDRWRTRARLALARTASSLPAAHPGDVRQAYEAVVACQPSWWRGQIDCKERAVATVLATALTGRRCHLVLGARALPAAFHAWVMTADGTAIGAEEAGGQDHPWTPVYTTP</sequence>
<dbReference type="InterPro" id="IPR032708">
    <property type="entry name" value="McjB_C"/>
</dbReference>
<dbReference type="Proteomes" id="UP001059597">
    <property type="component" value="Plasmid SNP1"/>
</dbReference>
<dbReference type="EMBL" id="AP026074">
    <property type="protein sequence ID" value="BDM74924.1"/>
    <property type="molecule type" value="Genomic_DNA"/>
</dbReference>
<dbReference type="NCBIfam" id="NF033537">
    <property type="entry name" value="lasso_biosyn_B2"/>
    <property type="match status" value="1"/>
</dbReference>
<geneLocation type="plasmid" evidence="2 3">
    <name>SNP1</name>
</geneLocation>
<proteinExistence type="predicted"/>
<keyword evidence="2" id="KW-0614">Plasmid</keyword>
<name>A0ABN6R968_STRNI</name>
<keyword evidence="3" id="KW-1185">Reference proteome</keyword>
<reference evidence="2" key="1">
    <citation type="submission" date="2022-06" db="EMBL/GenBank/DDBJ databases">
        <title>Complete genome sequence of Streptomyces nigrescens HEK616.</title>
        <authorList>
            <person name="Asamizu S."/>
            <person name="Onaka H."/>
        </authorList>
    </citation>
    <scope>NUCLEOTIDE SEQUENCE</scope>
    <source>
        <strain evidence="2">HEK616</strain>
        <plasmid evidence="2">SNP1</plasmid>
    </source>
</reference>
<dbReference type="InterPro" id="IPR053521">
    <property type="entry name" value="McjB-like"/>
</dbReference>
<dbReference type="Pfam" id="PF13471">
    <property type="entry name" value="Transglut_core3"/>
    <property type="match status" value="1"/>
</dbReference>
<accession>A0ABN6R968</accession>
<evidence type="ECO:0000313" key="3">
    <source>
        <dbReference type="Proteomes" id="UP001059597"/>
    </source>
</evidence>
<gene>
    <name evidence="2" type="ORF">HEK616_84110</name>
</gene>
<evidence type="ECO:0000313" key="2">
    <source>
        <dbReference type="EMBL" id="BDM74924.1"/>
    </source>
</evidence>
<evidence type="ECO:0000259" key="1">
    <source>
        <dbReference type="Pfam" id="PF13471"/>
    </source>
</evidence>
<organism evidence="2 3">
    <name type="scientific">Streptomyces nigrescens</name>
    <dbReference type="NCBI Taxonomy" id="1920"/>
    <lineage>
        <taxon>Bacteria</taxon>
        <taxon>Bacillati</taxon>
        <taxon>Actinomycetota</taxon>
        <taxon>Actinomycetes</taxon>
        <taxon>Kitasatosporales</taxon>
        <taxon>Streptomycetaceae</taxon>
        <taxon>Streptomyces</taxon>
    </lineage>
</organism>
<protein>
    <recommendedName>
        <fullName evidence="1">Microcin J25-processing protein McjB C-terminal domain-containing protein</fullName>
    </recommendedName>
</protein>
<feature type="domain" description="Microcin J25-processing protein McjB C-terminal" evidence="1">
    <location>
        <begin position="36"/>
        <end position="131"/>
    </location>
</feature>